<keyword evidence="4" id="KW-1185">Reference proteome</keyword>
<dbReference type="Gene3D" id="3.10.129.10">
    <property type="entry name" value="Hotdog Thioesterase"/>
    <property type="match status" value="1"/>
</dbReference>
<sequence>MKYEEIKLNQTYEVKRKITAKMVETFAEITGDKNPVHLDEEFASKTIFKKRIAHGILSVGLISAVLGMEFPGPGTIYMKQDSKFLKPIYLDEEITIKIIVKEKIEEKSRLILTTQIIKEDGKLAVDGEALVLFKGE</sequence>
<dbReference type="SUPFAM" id="SSF54637">
    <property type="entry name" value="Thioesterase/thiol ester dehydrase-isomerase"/>
    <property type="match status" value="1"/>
</dbReference>
<organism evidence="3 4">
    <name type="scientific">Marinitoga hydrogenitolerans (strain DSM 16785 / JCM 12826 / AT1271)</name>
    <dbReference type="NCBI Taxonomy" id="1122195"/>
    <lineage>
        <taxon>Bacteria</taxon>
        <taxon>Thermotogati</taxon>
        <taxon>Thermotogota</taxon>
        <taxon>Thermotogae</taxon>
        <taxon>Petrotogales</taxon>
        <taxon>Petrotogaceae</taxon>
        <taxon>Marinitoga</taxon>
    </lineage>
</organism>
<dbReference type="FunFam" id="3.10.129.10:FF:000042">
    <property type="entry name" value="MaoC domain protein dehydratase"/>
    <property type="match status" value="1"/>
</dbReference>
<dbReference type="PANTHER" id="PTHR43437:SF3">
    <property type="entry name" value="HYDROXYACYL-THIOESTER DEHYDRATASE TYPE 2, MITOCHONDRIAL"/>
    <property type="match status" value="1"/>
</dbReference>
<dbReference type="InterPro" id="IPR002539">
    <property type="entry name" value="MaoC-like_dom"/>
</dbReference>
<dbReference type="InterPro" id="IPR050965">
    <property type="entry name" value="UPF0336/Enoyl-CoA_hydratase"/>
</dbReference>
<accession>A0A1M4Z2V0</accession>
<feature type="domain" description="MaoC-like" evidence="2">
    <location>
        <begin position="10"/>
        <end position="107"/>
    </location>
</feature>
<dbReference type="PANTHER" id="PTHR43437">
    <property type="entry name" value="HYDROXYACYL-THIOESTER DEHYDRATASE TYPE 2, MITOCHONDRIAL-RELATED"/>
    <property type="match status" value="1"/>
</dbReference>
<dbReference type="GO" id="GO:0006633">
    <property type="term" value="P:fatty acid biosynthetic process"/>
    <property type="evidence" value="ECO:0007669"/>
    <property type="project" value="TreeGrafter"/>
</dbReference>
<reference evidence="3" key="1">
    <citation type="submission" date="2016-11" db="EMBL/GenBank/DDBJ databases">
        <authorList>
            <person name="Varghese N."/>
            <person name="Submissions S."/>
        </authorList>
    </citation>
    <scope>NUCLEOTIDE SEQUENCE [LARGE SCALE GENOMIC DNA]</scope>
    <source>
        <strain evidence="3">DSM 16785</strain>
    </source>
</reference>
<dbReference type="STRING" id="1122195.SAMN02745164_01827"/>
<dbReference type="AlphaFoldDB" id="A0A1M4Z2V0"/>
<dbReference type="CDD" id="cd03449">
    <property type="entry name" value="R_hydratase"/>
    <property type="match status" value="1"/>
</dbReference>
<evidence type="ECO:0000313" key="3">
    <source>
        <dbReference type="EMBL" id="SHF12340.1"/>
    </source>
</evidence>
<comment type="caution">
    <text evidence="3">The sequence shown here is derived from an EMBL/GenBank/DDBJ whole genome shotgun (WGS) entry which is preliminary data.</text>
</comment>
<protein>
    <submittedName>
        <fullName evidence="3">3-hydroxybutyryl-CoA dehydratase</fullName>
    </submittedName>
</protein>
<gene>
    <name evidence="3" type="ORF">SAMN02745164_01827</name>
</gene>
<dbReference type="OrthoDB" id="9801625at2"/>
<dbReference type="EMBL" id="FQUI01000037">
    <property type="protein sequence ID" value="SHF12340.1"/>
    <property type="molecule type" value="Genomic_DNA"/>
</dbReference>
<keyword evidence="1" id="KW-0456">Lyase</keyword>
<dbReference type="Pfam" id="PF01575">
    <property type="entry name" value="MaoC_dehydratas"/>
    <property type="match status" value="1"/>
</dbReference>
<evidence type="ECO:0000313" key="4">
    <source>
        <dbReference type="Proteomes" id="UP000184334"/>
    </source>
</evidence>
<dbReference type="RefSeq" id="WP_072865613.1">
    <property type="nucleotide sequence ID" value="NZ_FQUI01000037.1"/>
</dbReference>
<evidence type="ECO:0000259" key="2">
    <source>
        <dbReference type="Pfam" id="PF01575"/>
    </source>
</evidence>
<proteinExistence type="predicted"/>
<dbReference type="GO" id="GO:0019171">
    <property type="term" value="F:(3R)-hydroxyacyl-[acyl-carrier-protein] dehydratase activity"/>
    <property type="evidence" value="ECO:0007669"/>
    <property type="project" value="TreeGrafter"/>
</dbReference>
<evidence type="ECO:0000256" key="1">
    <source>
        <dbReference type="ARBA" id="ARBA00023239"/>
    </source>
</evidence>
<dbReference type="InterPro" id="IPR029069">
    <property type="entry name" value="HotDog_dom_sf"/>
</dbReference>
<dbReference type="Proteomes" id="UP000184334">
    <property type="component" value="Unassembled WGS sequence"/>
</dbReference>
<name>A0A1M4Z2V0_MARH1</name>